<evidence type="ECO:0000313" key="2">
    <source>
        <dbReference type="Proteomes" id="UP000271974"/>
    </source>
</evidence>
<proteinExistence type="predicted"/>
<gene>
    <name evidence="1" type="ORF">EGW08_020618</name>
</gene>
<dbReference type="AlphaFoldDB" id="A0A433SQV4"/>
<evidence type="ECO:0000313" key="1">
    <source>
        <dbReference type="EMBL" id="RUS71626.1"/>
    </source>
</evidence>
<organism evidence="1 2">
    <name type="scientific">Elysia chlorotica</name>
    <name type="common">Eastern emerald elysia</name>
    <name type="synonym">Sea slug</name>
    <dbReference type="NCBI Taxonomy" id="188477"/>
    <lineage>
        <taxon>Eukaryota</taxon>
        <taxon>Metazoa</taxon>
        <taxon>Spiralia</taxon>
        <taxon>Lophotrochozoa</taxon>
        <taxon>Mollusca</taxon>
        <taxon>Gastropoda</taxon>
        <taxon>Heterobranchia</taxon>
        <taxon>Euthyneura</taxon>
        <taxon>Panpulmonata</taxon>
        <taxon>Sacoglossa</taxon>
        <taxon>Placobranchoidea</taxon>
        <taxon>Plakobranchidae</taxon>
        <taxon>Elysia</taxon>
    </lineage>
</organism>
<accession>A0A433SQV4</accession>
<reference evidence="1 2" key="1">
    <citation type="submission" date="2019-01" db="EMBL/GenBank/DDBJ databases">
        <title>A draft genome assembly of the solar-powered sea slug Elysia chlorotica.</title>
        <authorList>
            <person name="Cai H."/>
            <person name="Li Q."/>
            <person name="Fang X."/>
            <person name="Li J."/>
            <person name="Curtis N.E."/>
            <person name="Altenburger A."/>
            <person name="Shibata T."/>
            <person name="Feng M."/>
            <person name="Maeda T."/>
            <person name="Schwartz J.A."/>
            <person name="Shigenobu S."/>
            <person name="Lundholm N."/>
            <person name="Nishiyama T."/>
            <person name="Yang H."/>
            <person name="Hasebe M."/>
            <person name="Li S."/>
            <person name="Pierce S.K."/>
            <person name="Wang J."/>
        </authorList>
    </citation>
    <scope>NUCLEOTIDE SEQUENCE [LARGE SCALE GENOMIC DNA]</scope>
    <source>
        <strain evidence="1">EC2010</strain>
        <tissue evidence="1">Whole organism of an adult</tissue>
    </source>
</reference>
<dbReference type="OrthoDB" id="6096968at2759"/>
<comment type="caution">
    <text evidence="1">The sequence shown here is derived from an EMBL/GenBank/DDBJ whole genome shotgun (WGS) entry which is preliminary data.</text>
</comment>
<dbReference type="EMBL" id="RQTK01001186">
    <property type="protein sequence ID" value="RUS71626.1"/>
    <property type="molecule type" value="Genomic_DNA"/>
</dbReference>
<sequence>MRSTLTAACEIQANLEPLSIRREKAALELTERCLRLPNNNATKVLVENWKGKSRLKHQSILHKTQKLKDKCHLPETRALTERVMKIPPHIPLLCPEIELKLIDENVTKPTDLSKLKRTAERTFESYAQDWIHFYTDESAFKATVNAGYGALKCFRDGSSKEIYSACGETCFNYERKEQSASFRLRMQHISLNFNLNRLNPELTPQCPNESLETVEHTLVHCPSLSQPRQQFLPMIPDLHTALYSTSAQLQRTAAFFFMAIGKRKQAQRPLD</sequence>
<name>A0A433SQV4_ELYCH</name>
<keyword evidence="2" id="KW-1185">Reference proteome</keyword>
<dbReference type="Proteomes" id="UP000271974">
    <property type="component" value="Unassembled WGS sequence"/>
</dbReference>
<protein>
    <submittedName>
        <fullName evidence="1">Uncharacterized protein</fullName>
    </submittedName>
</protein>